<proteinExistence type="predicted"/>
<feature type="transmembrane region" description="Helical" evidence="1">
    <location>
        <begin position="20"/>
        <end position="42"/>
    </location>
</feature>
<reference evidence="2" key="1">
    <citation type="submission" date="2022-02" db="EMBL/GenBank/DDBJ databases">
        <title>Vibrio sp. nov, a new bacterium isolated from seawater.</title>
        <authorList>
            <person name="Yuan Y."/>
        </authorList>
    </citation>
    <scope>NUCLEOTIDE SEQUENCE</scope>
    <source>
        <strain evidence="2">ZSDZ65</strain>
    </source>
</reference>
<evidence type="ECO:0000313" key="2">
    <source>
        <dbReference type="EMBL" id="MCW8348740.1"/>
    </source>
</evidence>
<comment type="caution">
    <text evidence="2">The sequence shown here is derived from an EMBL/GenBank/DDBJ whole genome shotgun (WGS) entry which is preliminary data.</text>
</comment>
<accession>A0A9X3HYF4</accession>
<gene>
    <name evidence="2" type="ORF">MD535_22380</name>
</gene>
<evidence type="ECO:0000313" key="3">
    <source>
        <dbReference type="Proteomes" id="UP001155587"/>
    </source>
</evidence>
<name>A0A9X3HYF4_9VIBR</name>
<sequence length="114" mass="12969">MNPKLKRHRTLDNTTTVLGLPVELFAMVVLFASFGIGLFIYLAGWLTGLILSLVYVAILFVPLNAIHKDDLHAWRLWMDILNHTELGTQHTLPKDIRIITPRGTRPLTQWTPSL</sequence>
<evidence type="ECO:0000256" key="1">
    <source>
        <dbReference type="SAM" id="Phobius"/>
    </source>
</evidence>
<organism evidence="2 3">
    <name type="scientific">Vibrio qingdaonensis</name>
    <dbReference type="NCBI Taxonomy" id="2829491"/>
    <lineage>
        <taxon>Bacteria</taxon>
        <taxon>Pseudomonadati</taxon>
        <taxon>Pseudomonadota</taxon>
        <taxon>Gammaproteobacteria</taxon>
        <taxon>Vibrionales</taxon>
        <taxon>Vibrionaceae</taxon>
        <taxon>Vibrio</taxon>
    </lineage>
</organism>
<feature type="transmembrane region" description="Helical" evidence="1">
    <location>
        <begin position="48"/>
        <end position="66"/>
    </location>
</feature>
<dbReference type="RefSeq" id="WP_265677352.1">
    <property type="nucleotide sequence ID" value="NZ_JAKRRY010000045.1"/>
</dbReference>
<keyword evidence="1" id="KW-1133">Transmembrane helix</keyword>
<keyword evidence="1" id="KW-0812">Transmembrane</keyword>
<dbReference type="Proteomes" id="UP001155587">
    <property type="component" value="Unassembled WGS sequence"/>
</dbReference>
<dbReference type="AlphaFoldDB" id="A0A9X3HYF4"/>
<dbReference type="EMBL" id="JAKRRY010000045">
    <property type="protein sequence ID" value="MCW8348740.1"/>
    <property type="molecule type" value="Genomic_DNA"/>
</dbReference>
<keyword evidence="1" id="KW-0472">Membrane</keyword>
<protein>
    <submittedName>
        <fullName evidence="2">Uncharacterized protein</fullName>
    </submittedName>
</protein>
<keyword evidence="3" id="KW-1185">Reference proteome</keyword>